<name>B0JL58_MICAN</name>
<feature type="compositionally biased region" description="Polar residues" evidence="1">
    <location>
        <begin position="41"/>
        <end position="52"/>
    </location>
</feature>
<dbReference type="AlphaFoldDB" id="B0JL58"/>
<accession>B0JL58</accession>
<dbReference type="EMBL" id="AP009552">
    <property type="protein sequence ID" value="BAG06057.1"/>
    <property type="molecule type" value="Genomic_DNA"/>
</dbReference>
<evidence type="ECO:0000313" key="3">
    <source>
        <dbReference type="Proteomes" id="UP000001510"/>
    </source>
</evidence>
<dbReference type="PaxDb" id="449447-MAE_62350"/>
<proteinExistence type="predicted"/>
<dbReference type="HOGENOM" id="CLU_3081862_0_0_3"/>
<dbReference type="Proteomes" id="UP000001510">
    <property type="component" value="Chromosome"/>
</dbReference>
<keyword evidence="3" id="KW-1185">Reference proteome</keyword>
<dbReference type="KEGG" id="mar:MAE_62350"/>
<reference evidence="2 3" key="1">
    <citation type="journal article" date="2007" name="DNA Res.">
        <title>Complete genomic structure of the bloom-forming toxic cyanobacterium Microcystis aeruginosa NIES-843.</title>
        <authorList>
            <person name="Kaneko T."/>
            <person name="Nakajima N."/>
            <person name="Okamoto S."/>
            <person name="Suzuki I."/>
            <person name="Tanabe Y."/>
            <person name="Tamaoki M."/>
            <person name="Nakamura Y."/>
            <person name="Kasai F."/>
            <person name="Watanabe A."/>
            <person name="Kawashima K."/>
            <person name="Kishida Y."/>
            <person name="Ono A."/>
            <person name="Shimizu Y."/>
            <person name="Takahashi C."/>
            <person name="Minami C."/>
            <person name="Fujishiro T."/>
            <person name="Kohara M."/>
            <person name="Katoh M."/>
            <person name="Nakazaki N."/>
            <person name="Nakayama S."/>
            <person name="Yamada M."/>
            <person name="Tabata S."/>
            <person name="Watanabe M.M."/>
        </authorList>
    </citation>
    <scope>NUCLEOTIDE SEQUENCE [LARGE SCALE GENOMIC DNA]</scope>
    <source>
        <strain evidence="3">NIES-843 / IAM M-247</strain>
    </source>
</reference>
<protein>
    <submittedName>
        <fullName evidence="2">Uncharacterized protein</fullName>
    </submittedName>
</protein>
<dbReference type="EnsemblBacteria" id="BAG06057">
    <property type="protein sequence ID" value="BAG06057"/>
    <property type="gene ID" value="MAE_62350"/>
</dbReference>
<evidence type="ECO:0000256" key="1">
    <source>
        <dbReference type="SAM" id="MobiDB-lite"/>
    </source>
</evidence>
<organism evidence="2 3">
    <name type="scientific">Microcystis aeruginosa (strain NIES-843 / IAM M-2473)</name>
    <dbReference type="NCBI Taxonomy" id="449447"/>
    <lineage>
        <taxon>Bacteria</taxon>
        <taxon>Bacillati</taxon>
        <taxon>Cyanobacteriota</taxon>
        <taxon>Cyanophyceae</taxon>
        <taxon>Oscillatoriophycideae</taxon>
        <taxon>Chroococcales</taxon>
        <taxon>Microcystaceae</taxon>
        <taxon>Microcystis</taxon>
    </lineage>
</organism>
<feature type="region of interest" description="Disordered" evidence="1">
    <location>
        <begin position="1"/>
        <end position="52"/>
    </location>
</feature>
<evidence type="ECO:0000313" key="2">
    <source>
        <dbReference type="EMBL" id="BAG06057.1"/>
    </source>
</evidence>
<gene>
    <name evidence="2" type="ordered locus">MAE_62350</name>
</gene>
<feature type="compositionally biased region" description="Polar residues" evidence="1">
    <location>
        <begin position="1"/>
        <end position="13"/>
    </location>
</feature>
<sequence>MPSASHLNSQLQSMGMVRSQKSIGGAVGSRLGNAPYKIGDRTNQPIESKNTR</sequence>